<dbReference type="InterPro" id="IPR009467">
    <property type="entry name" value="Glycolipid-bd_prot_put"/>
</dbReference>
<name>A0A9W6JHD3_9HYPH</name>
<sequence length="189" mass="20844">MGDAAPARVTSARWRSLDGSGLDHVTLAIDAERVVARGVVIGEQKGVRYGVYYRVDLDPLWRVREVALGAADGRGLHLLSDGQGHWATGQGAPLPQFDGCFDVDLSATPFTNTPPIRRNAWKTGERAELRMVYVPFDSFEPFVDGQIYTCLEPGRRFLYEAADGSFTSELTIDEHGLVVDYPSLFAREP</sequence>
<proteinExistence type="predicted"/>
<evidence type="ECO:0000313" key="2">
    <source>
        <dbReference type="Proteomes" id="UP001143364"/>
    </source>
</evidence>
<dbReference type="SUPFAM" id="SSF159275">
    <property type="entry name" value="PA1994-like"/>
    <property type="match status" value="1"/>
</dbReference>
<comment type="caution">
    <text evidence="1">The sequence shown here is derived from an EMBL/GenBank/DDBJ whole genome shotgun (WGS) entry which is preliminary data.</text>
</comment>
<organism evidence="1 2">
    <name type="scientific">Methylopila jiangsuensis</name>
    <dbReference type="NCBI Taxonomy" id="586230"/>
    <lineage>
        <taxon>Bacteria</taxon>
        <taxon>Pseudomonadati</taxon>
        <taxon>Pseudomonadota</taxon>
        <taxon>Alphaproteobacteria</taxon>
        <taxon>Hyphomicrobiales</taxon>
        <taxon>Methylopilaceae</taxon>
        <taxon>Methylopila</taxon>
    </lineage>
</organism>
<reference evidence="1" key="2">
    <citation type="submission" date="2023-01" db="EMBL/GenBank/DDBJ databases">
        <authorList>
            <person name="Sun Q."/>
            <person name="Evtushenko L."/>
        </authorList>
    </citation>
    <scope>NUCLEOTIDE SEQUENCE</scope>
    <source>
        <strain evidence="1">VKM B-2555</strain>
    </source>
</reference>
<protein>
    <submittedName>
        <fullName evidence="1">Transcriptional regulator</fullName>
    </submittedName>
</protein>
<keyword evidence="2" id="KW-1185">Reference proteome</keyword>
<dbReference type="EMBL" id="BSFK01000013">
    <property type="protein sequence ID" value="GLK77222.1"/>
    <property type="molecule type" value="Genomic_DNA"/>
</dbReference>
<dbReference type="Pfam" id="PF06475">
    <property type="entry name" value="Glycolipid_bind"/>
    <property type="match status" value="1"/>
</dbReference>
<accession>A0A9W6JHD3</accession>
<dbReference type="AlphaFoldDB" id="A0A9W6JHD3"/>
<reference evidence="1" key="1">
    <citation type="journal article" date="2014" name="Int. J. Syst. Evol. Microbiol.">
        <title>Complete genome sequence of Corynebacterium casei LMG S-19264T (=DSM 44701T), isolated from a smear-ripened cheese.</title>
        <authorList>
            <consortium name="US DOE Joint Genome Institute (JGI-PGF)"/>
            <person name="Walter F."/>
            <person name="Albersmeier A."/>
            <person name="Kalinowski J."/>
            <person name="Ruckert C."/>
        </authorList>
    </citation>
    <scope>NUCLEOTIDE SEQUENCE</scope>
    <source>
        <strain evidence="1">VKM B-2555</strain>
    </source>
</reference>
<gene>
    <name evidence="1" type="ORF">GCM10008171_24760</name>
</gene>
<dbReference type="Proteomes" id="UP001143364">
    <property type="component" value="Unassembled WGS sequence"/>
</dbReference>
<evidence type="ECO:0000313" key="1">
    <source>
        <dbReference type="EMBL" id="GLK77222.1"/>
    </source>
</evidence>